<reference evidence="1" key="1">
    <citation type="journal article" date="2022" name="G3 (Bethesda)">
        <title>High quality genome of the basidiomycete yeast Dioszegia hungarica PDD-24b-2 isolated from cloud water.</title>
        <authorList>
            <person name="Jarrige D."/>
            <person name="Haridas S."/>
            <person name="Bleykasten-Grosshans C."/>
            <person name="Joly M."/>
            <person name="Nadalig T."/>
            <person name="Sancelme M."/>
            <person name="Vuilleumier S."/>
            <person name="Grigoriev I.V."/>
            <person name="Amato P."/>
            <person name="Bringel F."/>
        </authorList>
    </citation>
    <scope>NUCLEOTIDE SEQUENCE</scope>
    <source>
        <strain evidence="1">PDD-24b-2</strain>
    </source>
</reference>
<keyword evidence="2" id="KW-1185">Reference proteome</keyword>
<organism evidence="1 2">
    <name type="scientific">Dioszegia hungarica</name>
    <dbReference type="NCBI Taxonomy" id="4972"/>
    <lineage>
        <taxon>Eukaryota</taxon>
        <taxon>Fungi</taxon>
        <taxon>Dikarya</taxon>
        <taxon>Basidiomycota</taxon>
        <taxon>Agaricomycotina</taxon>
        <taxon>Tremellomycetes</taxon>
        <taxon>Tremellales</taxon>
        <taxon>Bulleribasidiaceae</taxon>
        <taxon>Dioszegia</taxon>
    </lineage>
</organism>
<protein>
    <submittedName>
        <fullName evidence="1">Uncharacterized protein</fullName>
    </submittedName>
</protein>
<comment type="caution">
    <text evidence="1">The sequence shown here is derived from an EMBL/GenBank/DDBJ whole genome shotgun (WGS) entry which is preliminary data.</text>
</comment>
<evidence type="ECO:0000313" key="1">
    <source>
        <dbReference type="EMBL" id="KAI9633815.1"/>
    </source>
</evidence>
<sequence length="558" mass="62317">MARGHVHRNIKRAAERAERALAAFNDPIPPLPGSERSAAQDVYQIGELRRRILSFCGAGDLIGFMRAEKGCMRDVARVIYYSVKVSKFEGVLSENEERDKMYHSAVSVVRVDNHKEPISDHLVQLDTVIPHVQQHFANARWIVFGDRRQMGGDDTVTVSLDRASHRSGDIKTKTIVNFSLTHTLTAFPDRLEPITFPHSPPKNYSLRHRFDLIIPRDLDPKAPAALAWVRNLGDNASLGYLHNWASLGKLKVTLGDLVSLYGHQDAIGYHRSDRLQTISARYIDSYTIPQFRSFATVAGASLVCAKFASKYRGDKDGLGFDDLQTLIVIVKEHLPNLSELIISLAGVEHAETVARTALHPEILSESGSIKRLTIYCAPYSGPLFDTIRSLAPVLYRLRAAINISHTQPSVWGEKQQTDYMRHLRVLPPYQRTHLSTVSFTSLDVTFPQSVSKLTFDARGYPYRRGQGKAAKWAESAESIQYRTFTDVVPCIGNIGEAASQLEGISPTASQPEMLQMSLLLLDTLQEARIKAQEMVDAVQKQEGEVQRYINSLVAMAEA</sequence>
<gene>
    <name evidence="1" type="ORF">MKK02DRAFT_28577</name>
</gene>
<dbReference type="GeneID" id="77726799"/>
<dbReference type="Proteomes" id="UP001164286">
    <property type="component" value="Unassembled WGS sequence"/>
</dbReference>
<dbReference type="RefSeq" id="XP_052943592.1">
    <property type="nucleotide sequence ID" value="XM_053087594.1"/>
</dbReference>
<name>A0AA38H4R3_9TREE</name>
<accession>A0AA38H4R3</accession>
<proteinExistence type="predicted"/>
<dbReference type="EMBL" id="JAKWFO010000008">
    <property type="protein sequence ID" value="KAI9633815.1"/>
    <property type="molecule type" value="Genomic_DNA"/>
</dbReference>
<evidence type="ECO:0000313" key="2">
    <source>
        <dbReference type="Proteomes" id="UP001164286"/>
    </source>
</evidence>
<dbReference type="AlphaFoldDB" id="A0AA38H4R3"/>